<protein>
    <submittedName>
        <fullName evidence="2">Uncharacterized protein</fullName>
    </submittedName>
</protein>
<evidence type="ECO:0000313" key="2">
    <source>
        <dbReference type="EMBL" id="ESA16116.1"/>
    </source>
</evidence>
<evidence type="ECO:0000256" key="1">
    <source>
        <dbReference type="SAM" id="Phobius"/>
    </source>
</evidence>
<keyword evidence="1" id="KW-1133">Transmembrane helix</keyword>
<dbReference type="HOGENOM" id="CLU_2134863_0_0_1"/>
<dbReference type="AlphaFoldDB" id="U9UKK2"/>
<dbReference type="EMBL" id="KI281313">
    <property type="protein sequence ID" value="ESA16116.1"/>
    <property type="molecule type" value="Genomic_DNA"/>
</dbReference>
<reference evidence="2" key="1">
    <citation type="submission" date="2013-07" db="EMBL/GenBank/DDBJ databases">
        <title>The genome of an arbuscular mycorrhizal fungus provides insights into the evolution of the oldest plant symbiosis.</title>
        <authorList>
            <consortium name="DOE Joint Genome Institute"/>
            <person name="Tisserant E."/>
            <person name="Malbreil M."/>
            <person name="Kuo A."/>
            <person name="Kohler A."/>
            <person name="Symeonidi A."/>
            <person name="Balestrini R."/>
            <person name="Charron P."/>
            <person name="Duensing N."/>
            <person name="Frei-dit-Frey N."/>
            <person name="Gianinazzi-Pearson V."/>
            <person name="Gilbert B."/>
            <person name="Handa Y."/>
            <person name="Hijri M."/>
            <person name="Kaul R."/>
            <person name="Kawaguchi M."/>
            <person name="Krajinski F."/>
            <person name="Lammers P."/>
            <person name="Lapierre D."/>
            <person name="Masclaux F.G."/>
            <person name="Murat C."/>
            <person name="Morin E."/>
            <person name="Ndikumana S."/>
            <person name="Pagni M."/>
            <person name="Petitpierre D."/>
            <person name="Requena N."/>
            <person name="Rosikiewicz P."/>
            <person name="Riley R."/>
            <person name="Saito K."/>
            <person name="San Clemente H."/>
            <person name="Shapiro H."/>
            <person name="van Tuinen D."/>
            <person name="Becard G."/>
            <person name="Bonfante P."/>
            <person name="Paszkowski U."/>
            <person name="Shachar-Hill Y."/>
            <person name="Young J.P."/>
            <person name="Sanders I.R."/>
            <person name="Henrissat B."/>
            <person name="Rensing S.A."/>
            <person name="Grigoriev I.V."/>
            <person name="Corradi N."/>
            <person name="Roux C."/>
            <person name="Martin F."/>
        </authorList>
    </citation>
    <scope>NUCLEOTIDE SEQUENCE</scope>
    <source>
        <strain evidence="2">DAOM 197198</strain>
    </source>
</reference>
<accession>U9UKK2</accession>
<organism evidence="2">
    <name type="scientific">Rhizophagus irregularis (strain DAOM 181602 / DAOM 197198 / MUCL 43194)</name>
    <name type="common">Arbuscular mycorrhizal fungus</name>
    <name type="synonym">Glomus intraradices</name>
    <dbReference type="NCBI Taxonomy" id="747089"/>
    <lineage>
        <taxon>Eukaryota</taxon>
        <taxon>Fungi</taxon>
        <taxon>Fungi incertae sedis</taxon>
        <taxon>Mucoromycota</taxon>
        <taxon>Glomeromycotina</taxon>
        <taxon>Glomeromycetes</taxon>
        <taxon>Glomerales</taxon>
        <taxon>Glomeraceae</taxon>
        <taxon>Rhizophagus</taxon>
    </lineage>
</organism>
<proteinExistence type="predicted"/>
<keyword evidence="1" id="KW-0812">Transmembrane</keyword>
<sequence>MFFVYRKEGKDEIFSGLFLDLAQDLVLSGQTWPILQFLDAWETQKGLLMREKSAVLYQNFDNISISFFFLGSFLVSLIGLWVSSGPSVLLEVLVSTFGVRLVVDFSLLIEWEK</sequence>
<feature type="transmembrane region" description="Helical" evidence="1">
    <location>
        <begin position="60"/>
        <end position="82"/>
    </location>
</feature>
<gene>
    <name evidence="2" type="ORF">GLOINDRAFT_23140</name>
</gene>
<keyword evidence="1" id="KW-0472">Membrane</keyword>
<name>U9UKK2_RHIID</name>